<keyword evidence="2" id="KW-1185">Reference proteome</keyword>
<sequence length="89" mass="9868">MTIDDSLITRAIFALLAQRAPEESICPSDVARVLAADEALWRSLMPDIRRVASCLAQADVLRITQGELTLPPDRIGSGPIRLRRGRLMR</sequence>
<dbReference type="InterPro" id="IPR036388">
    <property type="entry name" value="WH-like_DNA-bd_sf"/>
</dbReference>
<dbReference type="AlphaFoldDB" id="A0A7D5DAH8"/>
<evidence type="ECO:0000313" key="2">
    <source>
        <dbReference type="Proteomes" id="UP000509568"/>
    </source>
</evidence>
<dbReference type="KEGG" id="pez:HWQ56_20160"/>
<protein>
    <submittedName>
        <fullName evidence="1">DUF3253 domain-containing protein</fullName>
    </submittedName>
</protein>
<gene>
    <name evidence="1" type="ORF">HWQ56_20160</name>
</gene>
<organism evidence="1 2">
    <name type="scientific">Pseudomonas eucalypticola</name>
    <dbReference type="NCBI Taxonomy" id="2599595"/>
    <lineage>
        <taxon>Bacteria</taxon>
        <taxon>Pseudomonadati</taxon>
        <taxon>Pseudomonadota</taxon>
        <taxon>Gammaproteobacteria</taxon>
        <taxon>Pseudomonadales</taxon>
        <taxon>Pseudomonadaceae</taxon>
        <taxon>Pseudomonas</taxon>
    </lineage>
</organism>
<dbReference type="Gene3D" id="1.10.10.10">
    <property type="entry name" value="Winged helix-like DNA-binding domain superfamily/Winged helix DNA-binding domain"/>
    <property type="match status" value="1"/>
</dbReference>
<dbReference type="InterPro" id="IPR036390">
    <property type="entry name" value="WH_DNA-bd_sf"/>
</dbReference>
<dbReference type="Pfam" id="PF11625">
    <property type="entry name" value="DUF3253"/>
    <property type="match status" value="1"/>
</dbReference>
<name>A0A7D5DAH8_9PSED</name>
<proteinExistence type="predicted"/>
<dbReference type="InterPro" id="IPR021660">
    <property type="entry name" value="DUF3253"/>
</dbReference>
<dbReference type="Proteomes" id="UP000509568">
    <property type="component" value="Chromosome"/>
</dbReference>
<accession>A0A7D5DAH8</accession>
<dbReference type="RefSeq" id="WP_176571614.1">
    <property type="nucleotide sequence ID" value="NZ_CP056030.1"/>
</dbReference>
<reference evidence="1 2" key="1">
    <citation type="submission" date="2020-06" db="EMBL/GenBank/DDBJ databases">
        <title>Pseudomonas eucalypticola sp. nov., an endophyte of Eucalyptus dunnii leaves with biocontrol ability of eucalyptus leaf blight.</title>
        <authorList>
            <person name="Liu Y."/>
            <person name="Song Z."/>
            <person name="Zeng H."/>
            <person name="Lu M."/>
            <person name="Wang X."/>
            <person name="Lian X."/>
            <person name="Zhang Q."/>
        </authorList>
    </citation>
    <scope>NUCLEOTIDE SEQUENCE [LARGE SCALE GENOMIC DNA]</scope>
    <source>
        <strain evidence="1 2">NP-1</strain>
    </source>
</reference>
<dbReference type="EMBL" id="CP056030">
    <property type="protein sequence ID" value="QKZ05975.1"/>
    <property type="molecule type" value="Genomic_DNA"/>
</dbReference>
<dbReference type="SUPFAM" id="SSF46785">
    <property type="entry name" value="Winged helix' DNA-binding domain"/>
    <property type="match status" value="1"/>
</dbReference>
<evidence type="ECO:0000313" key="1">
    <source>
        <dbReference type="EMBL" id="QKZ05975.1"/>
    </source>
</evidence>